<reference evidence="3 4" key="1">
    <citation type="submission" date="2024-04" db="EMBL/GenBank/DDBJ databases">
        <title>Luteolibacter sp. isolated from soil.</title>
        <authorList>
            <person name="An J."/>
        </authorList>
    </citation>
    <scope>NUCLEOTIDE SEQUENCE [LARGE SCALE GENOMIC DNA]</scope>
    <source>
        <strain evidence="3 4">Y139</strain>
    </source>
</reference>
<keyword evidence="1" id="KW-1133">Transmembrane helix</keyword>
<sequence>MPQRSIGSRIYLSLIGLMLALAGGVFTWLMWRSFERARAEDHWPQVPCVILRSDVETRQIDPNSQPEYRFGLLYGYQWEGAPKESELLKLRGSPWVSKEAAVKIFIERYPEGSQQKCRVNPEKPEIAVLEPESKAPGYSLWFPLLFVVGGIGIVVGAWRR</sequence>
<dbReference type="RefSeq" id="WP_341406995.1">
    <property type="nucleotide sequence ID" value="NZ_JBBUKT010000010.1"/>
</dbReference>
<comment type="caution">
    <text evidence="3">The sequence shown here is derived from an EMBL/GenBank/DDBJ whole genome shotgun (WGS) entry which is preliminary data.</text>
</comment>
<organism evidence="3 4">
    <name type="scientific">Luteolibacter soli</name>
    <dbReference type="NCBI Taxonomy" id="3135280"/>
    <lineage>
        <taxon>Bacteria</taxon>
        <taxon>Pseudomonadati</taxon>
        <taxon>Verrucomicrobiota</taxon>
        <taxon>Verrucomicrobiia</taxon>
        <taxon>Verrucomicrobiales</taxon>
        <taxon>Verrucomicrobiaceae</taxon>
        <taxon>Luteolibacter</taxon>
    </lineage>
</organism>
<keyword evidence="1" id="KW-0472">Membrane</keyword>
<proteinExistence type="predicted"/>
<dbReference type="Pfam" id="PF12158">
    <property type="entry name" value="DUF3592"/>
    <property type="match status" value="1"/>
</dbReference>
<evidence type="ECO:0000313" key="4">
    <source>
        <dbReference type="Proteomes" id="UP001371305"/>
    </source>
</evidence>
<evidence type="ECO:0000259" key="2">
    <source>
        <dbReference type="Pfam" id="PF12158"/>
    </source>
</evidence>
<keyword evidence="1" id="KW-0812">Transmembrane</keyword>
<name>A0ABU9AZN3_9BACT</name>
<dbReference type="Proteomes" id="UP001371305">
    <property type="component" value="Unassembled WGS sequence"/>
</dbReference>
<evidence type="ECO:0000313" key="3">
    <source>
        <dbReference type="EMBL" id="MEK7953232.1"/>
    </source>
</evidence>
<protein>
    <submittedName>
        <fullName evidence="3">DUF3592 domain-containing protein</fullName>
    </submittedName>
</protein>
<evidence type="ECO:0000256" key="1">
    <source>
        <dbReference type="SAM" id="Phobius"/>
    </source>
</evidence>
<keyword evidence="4" id="KW-1185">Reference proteome</keyword>
<feature type="transmembrane region" description="Helical" evidence="1">
    <location>
        <begin position="138"/>
        <end position="158"/>
    </location>
</feature>
<feature type="transmembrane region" description="Helical" evidence="1">
    <location>
        <begin position="12"/>
        <end position="31"/>
    </location>
</feature>
<dbReference type="EMBL" id="JBBUKT010000010">
    <property type="protein sequence ID" value="MEK7953232.1"/>
    <property type="molecule type" value="Genomic_DNA"/>
</dbReference>
<gene>
    <name evidence="3" type="ORF">WKV53_22145</name>
</gene>
<feature type="domain" description="DUF3592" evidence="2">
    <location>
        <begin position="46"/>
        <end position="132"/>
    </location>
</feature>
<accession>A0ABU9AZN3</accession>
<dbReference type="InterPro" id="IPR021994">
    <property type="entry name" value="DUF3592"/>
</dbReference>